<sequence length="149" mass="17530">MMTWKPTDDDDDDEKWIAGYFLTASVINFQAMQNIMANIWHPLKGVVISNLREKLFFFKFYHELDIGRVENGAPWTFNKIFNEILYSLEKNGGIPRESGRMESFRDALDECQLNDLGYVGSWFTWDRGNFEANNVRERLDCGVANLDWW</sequence>
<keyword evidence="3" id="KW-1185">Reference proteome</keyword>
<name>A0A7J8YMV0_GOSAI</name>
<dbReference type="EMBL" id="JABFAA010129683">
    <property type="protein sequence ID" value="MBA0700897.1"/>
    <property type="molecule type" value="Genomic_DNA"/>
</dbReference>
<dbReference type="AlphaFoldDB" id="A0A7J8YMV0"/>
<gene>
    <name evidence="2" type="ORF">Goari_020681</name>
</gene>
<feature type="domain" description="DUF4283" evidence="1">
    <location>
        <begin position="16"/>
        <end position="79"/>
    </location>
</feature>
<evidence type="ECO:0000313" key="3">
    <source>
        <dbReference type="Proteomes" id="UP000593577"/>
    </source>
</evidence>
<comment type="caution">
    <text evidence="2">The sequence shown here is derived from an EMBL/GenBank/DDBJ whole genome shotgun (WGS) entry which is preliminary data.</text>
</comment>
<dbReference type="Proteomes" id="UP000593577">
    <property type="component" value="Unassembled WGS sequence"/>
</dbReference>
<organism evidence="2 3">
    <name type="scientific">Gossypium aridum</name>
    <name type="common">American cotton</name>
    <name type="synonym">Erioxylum aridum</name>
    <dbReference type="NCBI Taxonomy" id="34290"/>
    <lineage>
        <taxon>Eukaryota</taxon>
        <taxon>Viridiplantae</taxon>
        <taxon>Streptophyta</taxon>
        <taxon>Embryophyta</taxon>
        <taxon>Tracheophyta</taxon>
        <taxon>Spermatophyta</taxon>
        <taxon>Magnoliopsida</taxon>
        <taxon>eudicotyledons</taxon>
        <taxon>Gunneridae</taxon>
        <taxon>Pentapetalae</taxon>
        <taxon>rosids</taxon>
        <taxon>malvids</taxon>
        <taxon>Malvales</taxon>
        <taxon>Malvaceae</taxon>
        <taxon>Malvoideae</taxon>
        <taxon>Gossypium</taxon>
    </lineage>
</organism>
<evidence type="ECO:0000313" key="2">
    <source>
        <dbReference type="EMBL" id="MBA0700897.1"/>
    </source>
</evidence>
<dbReference type="Pfam" id="PF14111">
    <property type="entry name" value="DUF4283"/>
    <property type="match status" value="1"/>
</dbReference>
<evidence type="ECO:0000259" key="1">
    <source>
        <dbReference type="Pfam" id="PF14111"/>
    </source>
</evidence>
<reference evidence="2 3" key="1">
    <citation type="journal article" date="2019" name="Genome Biol. Evol.">
        <title>Insights into the evolution of the New World diploid cottons (Gossypium, subgenus Houzingenia) based on genome sequencing.</title>
        <authorList>
            <person name="Grover C.E."/>
            <person name="Arick M.A. 2nd"/>
            <person name="Thrash A."/>
            <person name="Conover J.L."/>
            <person name="Sanders W.S."/>
            <person name="Peterson D.G."/>
            <person name="Frelichowski J.E."/>
            <person name="Scheffler J.A."/>
            <person name="Scheffler B.E."/>
            <person name="Wendel J.F."/>
        </authorList>
    </citation>
    <scope>NUCLEOTIDE SEQUENCE [LARGE SCALE GENOMIC DNA]</scope>
    <source>
        <strain evidence="2">185</strain>
        <tissue evidence="2">Leaf</tissue>
    </source>
</reference>
<dbReference type="PANTHER" id="PTHR33710">
    <property type="entry name" value="BNAC02G09200D PROTEIN"/>
    <property type="match status" value="1"/>
</dbReference>
<protein>
    <recommendedName>
        <fullName evidence="1">DUF4283 domain-containing protein</fullName>
    </recommendedName>
</protein>
<dbReference type="InterPro" id="IPR025558">
    <property type="entry name" value="DUF4283"/>
</dbReference>
<proteinExistence type="predicted"/>
<accession>A0A7J8YMV0</accession>
<dbReference type="PANTHER" id="PTHR33710:SF71">
    <property type="entry name" value="ENDONUCLEASE_EXONUCLEASE_PHOSPHATASE DOMAIN-CONTAINING PROTEIN"/>
    <property type="match status" value="1"/>
</dbReference>